<evidence type="ECO:0000259" key="1">
    <source>
        <dbReference type="Pfam" id="PF08543"/>
    </source>
</evidence>
<dbReference type="Pfam" id="PF08543">
    <property type="entry name" value="Phos_pyr_kin"/>
    <property type="match status" value="1"/>
</dbReference>
<gene>
    <name evidence="2" type="ORF">METZ01_LOCUS100671</name>
</gene>
<dbReference type="PANTHER" id="PTHR20858">
    <property type="entry name" value="PHOSPHOMETHYLPYRIMIDINE KINASE"/>
    <property type="match status" value="1"/>
</dbReference>
<proteinExistence type="predicted"/>
<dbReference type="InterPro" id="IPR013749">
    <property type="entry name" value="PM/HMP-P_kinase-1"/>
</dbReference>
<dbReference type="GO" id="GO:0008972">
    <property type="term" value="F:phosphomethylpyrimidine kinase activity"/>
    <property type="evidence" value="ECO:0007669"/>
    <property type="project" value="InterPro"/>
</dbReference>
<dbReference type="GO" id="GO:0008902">
    <property type="term" value="F:hydroxymethylpyrimidine kinase activity"/>
    <property type="evidence" value="ECO:0007669"/>
    <property type="project" value="TreeGrafter"/>
</dbReference>
<sequence>MKTFIPTILAISGHDPTGGAGVQADIETITACGGKAVTLITCLTSQNTKKFEEYYPLNERIFSKQSKLLLSDNSLDAIKIGSIGSVPIIKETYRLLKKSETKKIILDPVIYPTAGGKLLDEKMLKSSIKLLFPNVFLLTPNKEEVLEITREKDVFRGIAKLFALGVKNIFLKDFKPNKEKIFNRLYSDENTYQEWEIRRIPGNYHGTGCTLSSAIATFFSKNNNIIESVNLAQNFVVHAIQNSSKLGRGNRFLKR</sequence>
<name>A0A381W780_9ZZZZ</name>
<dbReference type="InterPro" id="IPR029056">
    <property type="entry name" value="Ribokinase-like"/>
</dbReference>
<dbReference type="PANTHER" id="PTHR20858:SF17">
    <property type="entry name" value="HYDROXYMETHYLPYRIMIDINE_PHOSPHOMETHYLPYRIMIDINE KINASE THI20-RELATED"/>
    <property type="match status" value="1"/>
</dbReference>
<organism evidence="2">
    <name type="scientific">marine metagenome</name>
    <dbReference type="NCBI Taxonomy" id="408172"/>
    <lineage>
        <taxon>unclassified sequences</taxon>
        <taxon>metagenomes</taxon>
        <taxon>ecological metagenomes</taxon>
    </lineage>
</organism>
<dbReference type="InterPro" id="IPR004399">
    <property type="entry name" value="HMP/HMP-P_kinase_dom"/>
</dbReference>
<reference evidence="2" key="1">
    <citation type="submission" date="2018-05" db="EMBL/GenBank/DDBJ databases">
        <authorList>
            <person name="Lanie J.A."/>
            <person name="Ng W.-L."/>
            <person name="Kazmierczak K.M."/>
            <person name="Andrzejewski T.M."/>
            <person name="Davidsen T.M."/>
            <person name="Wayne K.J."/>
            <person name="Tettelin H."/>
            <person name="Glass J.I."/>
            <person name="Rusch D."/>
            <person name="Podicherti R."/>
            <person name="Tsui H.-C.T."/>
            <person name="Winkler M.E."/>
        </authorList>
    </citation>
    <scope>NUCLEOTIDE SEQUENCE</scope>
</reference>
<dbReference type="Gene3D" id="3.40.1190.20">
    <property type="match status" value="1"/>
</dbReference>
<dbReference type="GO" id="GO:0005829">
    <property type="term" value="C:cytosol"/>
    <property type="evidence" value="ECO:0007669"/>
    <property type="project" value="TreeGrafter"/>
</dbReference>
<dbReference type="CDD" id="cd01169">
    <property type="entry name" value="HMPP_kinase"/>
    <property type="match status" value="1"/>
</dbReference>
<accession>A0A381W780</accession>
<feature type="domain" description="Pyridoxamine kinase/Phosphomethylpyrimidine kinase" evidence="1">
    <location>
        <begin position="15"/>
        <end position="250"/>
    </location>
</feature>
<protein>
    <recommendedName>
        <fullName evidence="1">Pyridoxamine kinase/Phosphomethylpyrimidine kinase domain-containing protein</fullName>
    </recommendedName>
</protein>
<dbReference type="SUPFAM" id="SSF53613">
    <property type="entry name" value="Ribokinase-like"/>
    <property type="match status" value="1"/>
</dbReference>
<dbReference type="EMBL" id="UINC01010776">
    <property type="protein sequence ID" value="SVA47817.1"/>
    <property type="molecule type" value="Genomic_DNA"/>
</dbReference>
<dbReference type="AlphaFoldDB" id="A0A381W780"/>
<evidence type="ECO:0000313" key="2">
    <source>
        <dbReference type="EMBL" id="SVA47817.1"/>
    </source>
</evidence>
<dbReference type="GO" id="GO:0009228">
    <property type="term" value="P:thiamine biosynthetic process"/>
    <property type="evidence" value="ECO:0007669"/>
    <property type="project" value="InterPro"/>
</dbReference>